<dbReference type="EMBL" id="CP053418">
    <property type="protein sequence ID" value="QJW83920.1"/>
    <property type="molecule type" value="Genomic_DNA"/>
</dbReference>
<dbReference type="SUPFAM" id="SSF63737">
    <property type="entry name" value="Leukotriene A4 hydrolase N-terminal domain"/>
    <property type="match status" value="1"/>
</dbReference>
<dbReference type="PANTHER" id="PTHR43481:SF4">
    <property type="entry name" value="GLYCEROL-1-PHOSPHATE PHOSPHOHYDROLASE 1-RELATED"/>
    <property type="match status" value="1"/>
</dbReference>
<dbReference type="GO" id="GO:0016787">
    <property type="term" value="F:hydrolase activity"/>
    <property type="evidence" value="ECO:0007669"/>
    <property type="project" value="UniProtKB-KW"/>
</dbReference>
<accession>A0ABX6P1H0</accession>
<dbReference type="SFLD" id="SFLDG01129">
    <property type="entry name" value="C1.5:_HAD__Beta-PGM__Phosphata"/>
    <property type="match status" value="1"/>
</dbReference>
<dbReference type="InterPro" id="IPR006439">
    <property type="entry name" value="HAD-SF_hydro_IA"/>
</dbReference>
<protein>
    <submittedName>
        <fullName evidence="2">HAD-IA family hydrolase</fullName>
    </submittedName>
</protein>
<dbReference type="Gene3D" id="2.60.40.1730">
    <property type="entry name" value="tricorn interacting facor f3 domain"/>
    <property type="match status" value="1"/>
</dbReference>
<organism evidence="2 3">
    <name type="scientific">Ramlibacter terrae</name>
    <dbReference type="NCBI Taxonomy" id="2732511"/>
    <lineage>
        <taxon>Bacteria</taxon>
        <taxon>Pseudomonadati</taxon>
        <taxon>Pseudomonadota</taxon>
        <taxon>Betaproteobacteria</taxon>
        <taxon>Burkholderiales</taxon>
        <taxon>Comamonadaceae</taxon>
        <taxon>Ramlibacter</taxon>
    </lineage>
</organism>
<dbReference type="Gene3D" id="1.10.150.240">
    <property type="entry name" value="Putative phosphatase, domain 2"/>
    <property type="match status" value="1"/>
</dbReference>
<feature type="compositionally biased region" description="Low complexity" evidence="1">
    <location>
        <begin position="306"/>
        <end position="318"/>
    </location>
</feature>
<feature type="region of interest" description="Disordered" evidence="1">
    <location>
        <begin position="306"/>
        <end position="326"/>
    </location>
</feature>
<dbReference type="InterPro" id="IPR023214">
    <property type="entry name" value="HAD_sf"/>
</dbReference>
<dbReference type="SFLD" id="SFLDG01135">
    <property type="entry name" value="C1.5.6:_HAD__Beta-PGM__Phospha"/>
    <property type="match status" value="1"/>
</dbReference>
<dbReference type="SFLD" id="SFLDS00003">
    <property type="entry name" value="Haloacid_Dehalogenase"/>
    <property type="match status" value="1"/>
</dbReference>
<dbReference type="InterPro" id="IPR042097">
    <property type="entry name" value="Aminopeptidase_N-like_N_sf"/>
</dbReference>
<dbReference type="SUPFAM" id="SSF56784">
    <property type="entry name" value="HAD-like"/>
    <property type="match status" value="1"/>
</dbReference>
<dbReference type="InterPro" id="IPR051806">
    <property type="entry name" value="HAD-like_SPP"/>
</dbReference>
<keyword evidence="3" id="KW-1185">Reference proteome</keyword>
<evidence type="ECO:0000313" key="2">
    <source>
        <dbReference type="EMBL" id="QJW83920.1"/>
    </source>
</evidence>
<dbReference type="Proteomes" id="UP000500826">
    <property type="component" value="Chromosome"/>
</dbReference>
<gene>
    <name evidence="2" type="ORF">HK414_07870</name>
</gene>
<dbReference type="PANTHER" id="PTHR43481">
    <property type="entry name" value="FRUCTOSE-1-PHOSPHATE PHOSPHATASE"/>
    <property type="match status" value="1"/>
</dbReference>
<keyword evidence="2" id="KW-0378">Hydrolase</keyword>
<sequence>MTRALIFDMDGTMVDSMPAHARSWEAFTRRHGIDIPVDEVMRRTTGRTGVECIRELMGEMDEAQALALIGEKEALYREYFGKEFREVAGFGRFARQARERGLKWAIATAGDKHNIAFALEHLKLDQPPHAIVGGDEGLRGKPEPDLFPEAARRIGAAPSECIVFEDAPFGIEAAHRAGMRAVAICTTHGPRELAGPHVVAQVADYEQLMTTNFWRAWMREGQSKVIYRADYQPPAYWIDTVELCFDLDPAKTRVLNRMRVRRNPDVPAQALRLDGEELNLARVLVGGRAPPSSWKTASWCWRTCPGATSRSSWRSSPPARRPRTPS</sequence>
<evidence type="ECO:0000313" key="3">
    <source>
        <dbReference type="Proteomes" id="UP000500826"/>
    </source>
</evidence>
<name>A0ABX6P1H0_9BURK</name>
<proteinExistence type="predicted"/>
<dbReference type="Pfam" id="PF00702">
    <property type="entry name" value="Hydrolase"/>
    <property type="match status" value="1"/>
</dbReference>
<dbReference type="InterPro" id="IPR036412">
    <property type="entry name" value="HAD-like_sf"/>
</dbReference>
<dbReference type="InterPro" id="IPR023198">
    <property type="entry name" value="PGP-like_dom2"/>
</dbReference>
<evidence type="ECO:0000256" key="1">
    <source>
        <dbReference type="SAM" id="MobiDB-lite"/>
    </source>
</evidence>
<reference evidence="2 3" key="1">
    <citation type="submission" date="2020-05" db="EMBL/GenBank/DDBJ databases">
        <title>Ramlibacter rhizophilus sp. nov., isolated from rhizosphere soil of national flower Mugunghwa from South Korea.</title>
        <authorList>
            <person name="Zheng-Fei Y."/>
            <person name="Huan T."/>
        </authorList>
    </citation>
    <scope>NUCLEOTIDE SEQUENCE [LARGE SCALE GENOMIC DNA]</scope>
    <source>
        <strain evidence="2 3">H242</strain>
    </source>
</reference>
<dbReference type="NCBIfam" id="TIGR01509">
    <property type="entry name" value="HAD-SF-IA-v3"/>
    <property type="match status" value="1"/>
</dbReference>
<dbReference type="Gene3D" id="3.40.50.1000">
    <property type="entry name" value="HAD superfamily/HAD-like"/>
    <property type="match status" value="1"/>
</dbReference>